<reference evidence="1" key="1">
    <citation type="journal article" date="2014" name="Front. Microbiol.">
        <title>High frequency of phylogenetically diverse reductive dehalogenase-homologous genes in deep subseafloor sedimentary metagenomes.</title>
        <authorList>
            <person name="Kawai M."/>
            <person name="Futagami T."/>
            <person name="Toyoda A."/>
            <person name="Takaki Y."/>
            <person name="Nishi S."/>
            <person name="Hori S."/>
            <person name="Arai W."/>
            <person name="Tsubouchi T."/>
            <person name="Morono Y."/>
            <person name="Uchiyama I."/>
            <person name="Ito T."/>
            <person name="Fujiyama A."/>
            <person name="Inagaki F."/>
            <person name="Takami H."/>
        </authorList>
    </citation>
    <scope>NUCLEOTIDE SEQUENCE</scope>
    <source>
        <strain evidence="1">Expedition CK06-06</strain>
    </source>
</reference>
<dbReference type="AlphaFoldDB" id="X0YKB9"/>
<dbReference type="Gene3D" id="3.90.1100.10">
    <property type="match status" value="1"/>
</dbReference>
<dbReference type="SUPFAM" id="SSF64484">
    <property type="entry name" value="beta and beta-prime subunits of DNA dependent RNA-polymerase"/>
    <property type="match status" value="1"/>
</dbReference>
<proteinExistence type="predicted"/>
<organism evidence="1">
    <name type="scientific">marine sediment metagenome</name>
    <dbReference type="NCBI Taxonomy" id="412755"/>
    <lineage>
        <taxon>unclassified sequences</taxon>
        <taxon>metagenomes</taxon>
        <taxon>ecological metagenomes</taxon>
    </lineage>
</organism>
<accession>X0YKB9</accession>
<gene>
    <name evidence="1" type="ORF">S01H4_11641</name>
</gene>
<dbReference type="EMBL" id="BART01004759">
    <property type="protein sequence ID" value="GAG56589.1"/>
    <property type="molecule type" value="Genomic_DNA"/>
</dbReference>
<comment type="caution">
    <text evidence="1">The sequence shown here is derived from an EMBL/GenBank/DDBJ whole genome shotgun (WGS) entry which is preliminary data.</text>
</comment>
<protein>
    <recommendedName>
        <fullName evidence="2">DNA-directed RNA polymerase</fullName>
    </recommendedName>
</protein>
<name>X0YKB9_9ZZZZ</name>
<evidence type="ECO:0008006" key="2">
    <source>
        <dbReference type="Google" id="ProtNLM"/>
    </source>
</evidence>
<sequence length="62" mass="7337">MSLEENYLVTNEDAWLVLKKLFEEKGLVRQHLDSYNDFIEHQMQEIVEESAQVIPDIPGYKI</sequence>
<feature type="non-terminal residue" evidence="1">
    <location>
        <position position="62"/>
    </location>
</feature>
<evidence type="ECO:0000313" key="1">
    <source>
        <dbReference type="EMBL" id="GAG56589.1"/>
    </source>
</evidence>